<accession>A0AAV3U4G0</accession>
<feature type="coiled-coil region" evidence="1">
    <location>
        <begin position="45"/>
        <end position="72"/>
    </location>
</feature>
<comment type="caution">
    <text evidence="3">The sequence shown here is derived from an EMBL/GenBank/DDBJ whole genome shotgun (WGS) entry which is preliminary data.</text>
</comment>
<dbReference type="SUPFAM" id="SSF56935">
    <property type="entry name" value="Porins"/>
    <property type="match status" value="1"/>
</dbReference>
<keyword evidence="1" id="KW-0175">Coiled coil</keyword>
<name>A0AAV3U4G0_9ALTE</name>
<dbReference type="InterPro" id="IPR045748">
    <property type="entry name" value="DcaP"/>
</dbReference>
<dbReference type="AlphaFoldDB" id="A0AAV3U4G0"/>
<feature type="chain" id="PRO_5043898610" evidence="2">
    <location>
        <begin position="39"/>
        <end position="445"/>
    </location>
</feature>
<dbReference type="RefSeq" id="WP_345424024.1">
    <property type="nucleotide sequence ID" value="NZ_AP031496.1"/>
</dbReference>
<protein>
    <submittedName>
        <fullName evidence="3">DcaP family trimeric outer membrane transporter</fullName>
    </submittedName>
</protein>
<gene>
    <name evidence="3" type="ORF">GCM10025791_30320</name>
</gene>
<keyword evidence="4" id="KW-1185">Reference proteome</keyword>
<organism evidence="3 4">
    <name type="scientific">Halioxenophilus aromaticivorans</name>
    <dbReference type="NCBI Taxonomy" id="1306992"/>
    <lineage>
        <taxon>Bacteria</taxon>
        <taxon>Pseudomonadati</taxon>
        <taxon>Pseudomonadota</taxon>
        <taxon>Gammaproteobacteria</taxon>
        <taxon>Alteromonadales</taxon>
        <taxon>Alteromonadaceae</taxon>
        <taxon>Halioxenophilus</taxon>
    </lineage>
</organism>
<evidence type="ECO:0000256" key="1">
    <source>
        <dbReference type="SAM" id="Coils"/>
    </source>
</evidence>
<evidence type="ECO:0000256" key="2">
    <source>
        <dbReference type="SAM" id="SignalP"/>
    </source>
</evidence>
<dbReference type="EMBL" id="BAABLX010000027">
    <property type="protein sequence ID" value="GAA4948303.1"/>
    <property type="molecule type" value="Genomic_DNA"/>
</dbReference>
<reference evidence="4" key="1">
    <citation type="journal article" date="2019" name="Int. J. Syst. Evol. Microbiol.">
        <title>The Global Catalogue of Microorganisms (GCM) 10K type strain sequencing project: providing services to taxonomists for standard genome sequencing and annotation.</title>
        <authorList>
            <consortium name="The Broad Institute Genomics Platform"/>
            <consortium name="The Broad Institute Genome Sequencing Center for Infectious Disease"/>
            <person name="Wu L."/>
            <person name="Ma J."/>
        </authorList>
    </citation>
    <scope>NUCLEOTIDE SEQUENCE [LARGE SCALE GENOMIC DNA]</scope>
    <source>
        <strain evidence="4">JCM 19134</strain>
    </source>
</reference>
<dbReference type="Pfam" id="PF19577">
    <property type="entry name" value="DcaP"/>
    <property type="match status" value="1"/>
</dbReference>
<keyword evidence="2" id="KW-0732">Signal</keyword>
<sequence length="445" mass="48241">MSHSLTSNIGKSNQRLFTRKSLAKTLMASALATAGVFAATSTSAQSSVSDRIEELEKEIKTLKSQVGSEKTTTGVDIKPGTTFDYGGYIKADFIFSDYSDAERAGNIGDDFVIPGLIPVDPNDDIDDGDVVFDSHQKSSRFYFKTTTKVAGGSVMSYIELDFVGGADERITNRANDSLRHAFLKYSYNETDSILAGQTWSTLLNAATFPETVDFVGQPSGTIFMRQQMLRWTKGLEGGSSFSLAAENPSSGFYDGGVGFNSNNYDSNGIPDLIARYDGKAGNFSYSFAGVLRELAYSVGGVEDEDQGVGFSFAGVLAMDNGDKLKMQLNHGNLGRYIALNAFRDGAIEADGSIETMDVTGGFLAYEHKWTDKLRSTFVYAYSTADNPSSAGEGITKEISDIHANILYSPVPKLTFGGEILRAERELESGDSGDLTRLQFMAKWVF</sequence>
<dbReference type="Proteomes" id="UP001409585">
    <property type="component" value="Unassembled WGS sequence"/>
</dbReference>
<feature type="signal peptide" evidence="2">
    <location>
        <begin position="1"/>
        <end position="38"/>
    </location>
</feature>
<proteinExistence type="predicted"/>
<evidence type="ECO:0000313" key="3">
    <source>
        <dbReference type="EMBL" id="GAA4948303.1"/>
    </source>
</evidence>
<evidence type="ECO:0000313" key="4">
    <source>
        <dbReference type="Proteomes" id="UP001409585"/>
    </source>
</evidence>